<protein>
    <submittedName>
        <fullName evidence="1">Uncharacterized protein</fullName>
    </submittedName>
</protein>
<proteinExistence type="predicted"/>
<evidence type="ECO:0000313" key="1">
    <source>
        <dbReference type="EMBL" id="QJA50852.1"/>
    </source>
</evidence>
<sequence length="73" mass="8564">MNILKIQELAKKAHEKRTHFKNLGIINTETDPKKREAQVIEYEVARGEMYEADLDLFREQTGDKAMRQRDDSA</sequence>
<accession>A0A6H1ZTR3</accession>
<gene>
    <name evidence="1" type="ORF">TM448A01913_0007</name>
</gene>
<reference evidence="1" key="1">
    <citation type="submission" date="2020-03" db="EMBL/GenBank/DDBJ databases">
        <title>The deep terrestrial virosphere.</title>
        <authorList>
            <person name="Holmfeldt K."/>
            <person name="Nilsson E."/>
            <person name="Simone D."/>
            <person name="Lopez-Fernandez M."/>
            <person name="Wu X."/>
            <person name="de Brujin I."/>
            <person name="Lundin D."/>
            <person name="Andersson A."/>
            <person name="Bertilsson S."/>
            <person name="Dopson M."/>
        </authorList>
    </citation>
    <scope>NUCLEOTIDE SEQUENCE</scope>
    <source>
        <strain evidence="1">TM448A01913</strain>
    </source>
</reference>
<dbReference type="AlphaFoldDB" id="A0A6H1ZTR3"/>
<dbReference type="EMBL" id="MT144221">
    <property type="protein sequence ID" value="QJA50852.1"/>
    <property type="molecule type" value="Genomic_DNA"/>
</dbReference>
<organism evidence="1">
    <name type="scientific">viral metagenome</name>
    <dbReference type="NCBI Taxonomy" id="1070528"/>
    <lineage>
        <taxon>unclassified sequences</taxon>
        <taxon>metagenomes</taxon>
        <taxon>organismal metagenomes</taxon>
    </lineage>
</organism>
<name>A0A6H1ZTR3_9ZZZZ</name>